<proteinExistence type="predicted"/>
<dbReference type="Proteomes" id="UP000629468">
    <property type="component" value="Unassembled WGS sequence"/>
</dbReference>
<protein>
    <submittedName>
        <fullName evidence="1">Uncharacterized protein</fullName>
    </submittedName>
</protein>
<dbReference type="EMBL" id="JABXXO010000014">
    <property type="protein sequence ID" value="KAF7760781.1"/>
    <property type="molecule type" value="Genomic_DNA"/>
</dbReference>
<gene>
    <name evidence="1" type="ORF">Agabi119p4_10190</name>
</gene>
<comment type="caution">
    <text evidence="1">The sequence shown here is derived from an EMBL/GenBank/DDBJ whole genome shotgun (WGS) entry which is preliminary data.</text>
</comment>
<name>A0A8H7EW72_AGABI</name>
<sequence>MRHLVLPRRALNPLPRVSGRFIGSPKNQSLSPFHYLSLSLLQLSVFIHRPSRHFVFMMSDAIYRDANLGGQNRLAEVERAPFPTLLDRNAGRRRVAWVQKLYDSYERAGEFIYSAKCGIAVCFEALKTAFYNAARCVCDATMRVVWPLAEAVRGLFHGRALFIAHVVLFD</sequence>
<reference evidence="1 2" key="1">
    <citation type="journal article" name="Sci. Rep.">
        <title>Telomere-to-telomere assembled and centromere annotated genomes of the two main subspecies of the button mushroom Agaricus bisporus reveal especially polymorphic chromosome ends.</title>
        <authorList>
            <person name="Sonnenberg A.S.M."/>
            <person name="Sedaghat-Telgerd N."/>
            <person name="Lavrijssen B."/>
            <person name="Ohm R.A."/>
            <person name="Hendrickx P.M."/>
            <person name="Scholtmeijer K."/>
            <person name="Baars J.J.P."/>
            <person name="van Peer A."/>
        </authorList>
    </citation>
    <scope>NUCLEOTIDE SEQUENCE [LARGE SCALE GENOMIC DNA]</scope>
    <source>
        <strain evidence="1 2">H119_p4</strain>
    </source>
</reference>
<organism evidence="1 2">
    <name type="scientific">Agaricus bisporus var. burnettii</name>
    <dbReference type="NCBI Taxonomy" id="192524"/>
    <lineage>
        <taxon>Eukaryota</taxon>
        <taxon>Fungi</taxon>
        <taxon>Dikarya</taxon>
        <taxon>Basidiomycota</taxon>
        <taxon>Agaricomycotina</taxon>
        <taxon>Agaricomycetes</taxon>
        <taxon>Agaricomycetidae</taxon>
        <taxon>Agaricales</taxon>
        <taxon>Agaricineae</taxon>
        <taxon>Agaricaceae</taxon>
        <taxon>Agaricus</taxon>
    </lineage>
</organism>
<dbReference type="AlphaFoldDB" id="A0A8H7EW72"/>
<evidence type="ECO:0000313" key="1">
    <source>
        <dbReference type="EMBL" id="KAF7760781.1"/>
    </source>
</evidence>
<accession>A0A8H7EW72</accession>
<evidence type="ECO:0000313" key="2">
    <source>
        <dbReference type="Proteomes" id="UP000629468"/>
    </source>
</evidence>